<organism evidence="2">
    <name type="scientific">human gut metagenome</name>
    <dbReference type="NCBI Taxonomy" id="408170"/>
    <lineage>
        <taxon>unclassified sequences</taxon>
        <taxon>metagenomes</taxon>
        <taxon>organismal metagenomes</taxon>
    </lineage>
</organism>
<keyword evidence="2" id="KW-0808">Transferase</keyword>
<feature type="domain" description="N-acetyltransferase" evidence="1">
    <location>
        <begin position="1"/>
        <end position="66"/>
    </location>
</feature>
<protein>
    <submittedName>
        <fullName evidence="2">Acetyltransferase, GNAT family</fullName>
    </submittedName>
</protein>
<proteinExistence type="predicted"/>
<dbReference type="CDD" id="cd04301">
    <property type="entry name" value="NAT_SF"/>
    <property type="match status" value="1"/>
</dbReference>
<evidence type="ECO:0000259" key="1">
    <source>
        <dbReference type="PROSITE" id="PS51186"/>
    </source>
</evidence>
<gene>
    <name evidence="2" type="ORF">OBE_11506</name>
</gene>
<dbReference type="PROSITE" id="PS51186">
    <property type="entry name" value="GNAT"/>
    <property type="match status" value="1"/>
</dbReference>
<accession>K1SNY6</accession>
<dbReference type="AlphaFoldDB" id="K1SNY6"/>
<dbReference type="InterPro" id="IPR016181">
    <property type="entry name" value="Acyl_CoA_acyltransferase"/>
</dbReference>
<sequence length="66" mass="7241">QGRGTGSALIADCKQALRAEQFKTLRLAIDEGNPQSKAFWQKNGFALTGQRTPNENGAYLPMECEL</sequence>
<dbReference type="SUPFAM" id="SSF55729">
    <property type="entry name" value="Acyl-CoA N-acyltransferases (Nat)"/>
    <property type="match status" value="1"/>
</dbReference>
<dbReference type="GO" id="GO:0016747">
    <property type="term" value="F:acyltransferase activity, transferring groups other than amino-acyl groups"/>
    <property type="evidence" value="ECO:0007669"/>
    <property type="project" value="InterPro"/>
</dbReference>
<name>K1SNY6_9ZZZZ</name>
<comment type="caution">
    <text evidence="2">The sequence shown here is derived from an EMBL/GenBank/DDBJ whole genome shotgun (WGS) entry which is preliminary data.</text>
</comment>
<dbReference type="InterPro" id="IPR000182">
    <property type="entry name" value="GNAT_dom"/>
</dbReference>
<feature type="non-terminal residue" evidence="2">
    <location>
        <position position="1"/>
    </location>
</feature>
<evidence type="ECO:0000313" key="2">
    <source>
        <dbReference type="EMBL" id="EKC55560.1"/>
    </source>
</evidence>
<dbReference type="Pfam" id="PF13673">
    <property type="entry name" value="Acetyltransf_10"/>
    <property type="match status" value="1"/>
</dbReference>
<dbReference type="Gene3D" id="3.40.630.30">
    <property type="match status" value="1"/>
</dbReference>
<reference evidence="2" key="1">
    <citation type="journal article" date="2013" name="Environ. Microbiol.">
        <title>Microbiota from the distal guts of lean and obese adolescents exhibit partial functional redundancy besides clear differences in community structure.</title>
        <authorList>
            <person name="Ferrer M."/>
            <person name="Ruiz A."/>
            <person name="Lanza F."/>
            <person name="Haange S.B."/>
            <person name="Oberbach A."/>
            <person name="Till H."/>
            <person name="Bargiela R."/>
            <person name="Campoy C."/>
            <person name="Segura M.T."/>
            <person name="Richter M."/>
            <person name="von Bergen M."/>
            <person name="Seifert J."/>
            <person name="Suarez A."/>
        </authorList>
    </citation>
    <scope>NUCLEOTIDE SEQUENCE</scope>
</reference>
<dbReference type="EMBL" id="AJWZ01007925">
    <property type="protein sequence ID" value="EKC55560.1"/>
    <property type="molecule type" value="Genomic_DNA"/>
</dbReference>